<name>A0A2M8DQE7_9BACT</name>
<protein>
    <submittedName>
        <fullName evidence="2">Preprotein translocase subunit SecY</fullName>
    </submittedName>
</protein>
<dbReference type="InterPro" id="IPR023201">
    <property type="entry name" value="SecY_dom_sf"/>
</dbReference>
<keyword evidence="1" id="KW-0472">Membrane</keyword>
<dbReference type="AlphaFoldDB" id="A0A2M8DQE7"/>
<dbReference type="SUPFAM" id="SSF103491">
    <property type="entry name" value="Preprotein translocase SecY subunit"/>
    <property type="match status" value="1"/>
</dbReference>
<feature type="transmembrane region" description="Helical" evidence="1">
    <location>
        <begin position="18"/>
        <end position="36"/>
    </location>
</feature>
<evidence type="ECO:0000256" key="1">
    <source>
        <dbReference type="SAM" id="Phobius"/>
    </source>
</evidence>
<comment type="caution">
    <text evidence="2">The sequence shown here is derived from an EMBL/GenBank/DDBJ whole genome shotgun (WGS) entry which is preliminary data.</text>
</comment>
<organism evidence="2 3">
    <name type="scientific">Candidatus Komeilibacteria bacterium CG_4_9_14_0_8_um_filter_36_9</name>
    <dbReference type="NCBI Taxonomy" id="1974473"/>
    <lineage>
        <taxon>Bacteria</taxon>
        <taxon>Candidatus Komeiliibacteriota</taxon>
    </lineage>
</organism>
<dbReference type="Gene3D" id="1.10.3370.10">
    <property type="entry name" value="SecY subunit domain"/>
    <property type="match status" value="1"/>
</dbReference>
<keyword evidence="1" id="KW-0812">Transmembrane</keyword>
<reference evidence="3" key="1">
    <citation type="submission" date="2017-09" db="EMBL/GenBank/DDBJ databases">
        <title>Depth-based differentiation of microbial function through sediment-hosted aquifers and enrichment of novel symbionts in the deep terrestrial subsurface.</title>
        <authorList>
            <person name="Probst A.J."/>
            <person name="Ladd B."/>
            <person name="Jarett J.K."/>
            <person name="Geller-Mcgrath D.E."/>
            <person name="Sieber C.M.K."/>
            <person name="Emerson J.B."/>
            <person name="Anantharaman K."/>
            <person name="Thomas B.C."/>
            <person name="Malmstrom R."/>
            <person name="Stieglmeier M."/>
            <person name="Klingl A."/>
            <person name="Woyke T."/>
            <person name="Ryan C.M."/>
            <person name="Banfield J.F."/>
        </authorList>
    </citation>
    <scope>NUCLEOTIDE SEQUENCE [LARGE SCALE GENOMIC DNA]</scope>
</reference>
<keyword evidence="1" id="KW-1133">Transmembrane helix</keyword>
<evidence type="ECO:0000313" key="2">
    <source>
        <dbReference type="EMBL" id="PJC01326.1"/>
    </source>
</evidence>
<proteinExistence type="predicted"/>
<dbReference type="Proteomes" id="UP000230136">
    <property type="component" value="Unassembled WGS sequence"/>
</dbReference>
<feature type="non-terminal residue" evidence="2">
    <location>
        <position position="54"/>
    </location>
</feature>
<evidence type="ECO:0000313" key="3">
    <source>
        <dbReference type="Proteomes" id="UP000230136"/>
    </source>
</evidence>
<gene>
    <name evidence="2" type="ORF">CO073_03830</name>
</gene>
<dbReference type="EMBL" id="PFSY01000174">
    <property type="protein sequence ID" value="PJC01326.1"/>
    <property type="molecule type" value="Genomic_DNA"/>
</dbReference>
<accession>A0A2M8DQE7</accession>
<sequence>MWQKLIQIWKTKDIRKDILFVFAMLIIFRIAAHIPIPGIDVTGLKEFFASNQIL</sequence>